<evidence type="ECO:0000313" key="2">
    <source>
        <dbReference type="Proteomes" id="UP001501195"/>
    </source>
</evidence>
<dbReference type="EMBL" id="BAABIL010000583">
    <property type="protein sequence ID" value="GAA4993681.1"/>
    <property type="molecule type" value="Genomic_DNA"/>
</dbReference>
<proteinExistence type="predicted"/>
<comment type="caution">
    <text evidence="1">The sequence shown here is derived from an EMBL/GenBank/DDBJ whole genome shotgun (WGS) entry which is preliminary data.</text>
</comment>
<protein>
    <submittedName>
        <fullName evidence="1">Uncharacterized protein</fullName>
    </submittedName>
</protein>
<sequence length="279" mass="28629">MLPSDPPLTLRAALRRCVLAAVVVDDLDARPGDDGVHVTVTAGDPFVPWSDVAAAAAAPAGPAAARQRVRDWLLAHRVLQEETAAGTDPHRLVLPLALPAAAGAHLGAAWEHREVLGGGLHLGLGVPLPTPGAPVPRVVPLPRAVAERTGVPTGPEAGHLDLLEQFGTVAAQRLRRDEGGRGGGVLRPVGGCDVPTLLASASLRAHLASGAAAGLRAVAVPARERGWFDLARIDPAFVVAAWSATEPEHRGFPRAVLVTRDEVVVPAAGAGLPRQALGA</sequence>
<gene>
    <name evidence="1" type="ORF">GCM10023225_31520</name>
</gene>
<dbReference type="RefSeq" id="WP_345713696.1">
    <property type="nucleotide sequence ID" value="NZ_BAABIL010000583.1"/>
</dbReference>
<reference evidence="2" key="1">
    <citation type="journal article" date="2019" name="Int. J. Syst. Evol. Microbiol.">
        <title>The Global Catalogue of Microorganisms (GCM) 10K type strain sequencing project: providing services to taxonomists for standard genome sequencing and annotation.</title>
        <authorList>
            <consortium name="The Broad Institute Genomics Platform"/>
            <consortium name="The Broad Institute Genome Sequencing Center for Infectious Disease"/>
            <person name="Wu L."/>
            <person name="Ma J."/>
        </authorList>
    </citation>
    <scope>NUCLEOTIDE SEQUENCE [LARGE SCALE GENOMIC DNA]</scope>
    <source>
        <strain evidence="2">JCM 18126</strain>
    </source>
</reference>
<dbReference type="Proteomes" id="UP001501195">
    <property type="component" value="Unassembled WGS sequence"/>
</dbReference>
<keyword evidence="2" id="KW-1185">Reference proteome</keyword>
<accession>A0ABP9IDI0</accession>
<evidence type="ECO:0000313" key="1">
    <source>
        <dbReference type="EMBL" id="GAA4993681.1"/>
    </source>
</evidence>
<name>A0ABP9IDI0_9ACTN</name>
<organism evidence="1 2">
    <name type="scientific">Kineococcus glutinatus</name>
    <dbReference type="NCBI Taxonomy" id="1070872"/>
    <lineage>
        <taxon>Bacteria</taxon>
        <taxon>Bacillati</taxon>
        <taxon>Actinomycetota</taxon>
        <taxon>Actinomycetes</taxon>
        <taxon>Kineosporiales</taxon>
        <taxon>Kineosporiaceae</taxon>
        <taxon>Kineococcus</taxon>
    </lineage>
</organism>